<reference evidence="6" key="2">
    <citation type="submission" date="2007-04" db="EMBL/GenBank/DDBJ databases">
        <title>The genome of the human body louse.</title>
        <authorList>
            <consortium name="The Human Body Louse Genome Consortium"/>
            <person name="Kirkness E."/>
            <person name="Walenz B."/>
            <person name="Hass B."/>
            <person name="Bruggner R."/>
            <person name="Strausberg R."/>
        </authorList>
    </citation>
    <scope>NUCLEOTIDE SEQUENCE</scope>
    <source>
        <strain evidence="6">USDA</strain>
    </source>
</reference>
<dbReference type="STRING" id="121224.E0VP37"/>
<dbReference type="InterPro" id="IPR000409">
    <property type="entry name" value="BEACH_dom"/>
</dbReference>
<dbReference type="InterPro" id="IPR050865">
    <property type="entry name" value="BEACH_Domain"/>
</dbReference>
<feature type="repeat" description="WD" evidence="3">
    <location>
        <begin position="2933"/>
        <end position="2974"/>
    </location>
</feature>
<dbReference type="RefSeq" id="XP_002427881.1">
    <property type="nucleotide sequence ID" value="XM_002427836.1"/>
</dbReference>
<name>E0VP37_PEDHC</name>
<dbReference type="PROSITE" id="PS51783">
    <property type="entry name" value="PH_BEACH"/>
    <property type="match status" value="1"/>
</dbReference>
<dbReference type="FunFam" id="1.10.1540.10:FF:000001">
    <property type="entry name" value="neurobeachin isoform X1"/>
    <property type="match status" value="1"/>
</dbReference>
<dbReference type="SUPFAM" id="SSF81837">
    <property type="entry name" value="BEACH domain"/>
    <property type="match status" value="1"/>
</dbReference>
<dbReference type="Pfam" id="PF02138">
    <property type="entry name" value="Beach"/>
    <property type="match status" value="1"/>
</dbReference>
<reference evidence="6" key="1">
    <citation type="submission" date="2007-04" db="EMBL/GenBank/DDBJ databases">
        <title>Annotation of Pediculus humanus corporis strain USDA.</title>
        <authorList>
            <person name="Kirkness E."/>
            <person name="Hannick L."/>
            <person name="Hass B."/>
            <person name="Bruggner R."/>
            <person name="Lawson D."/>
            <person name="Bidwell S."/>
            <person name="Joardar V."/>
            <person name="Caler E."/>
            <person name="Walenz B."/>
            <person name="Inman J."/>
            <person name="Schobel S."/>
            <person name="Galinsky K."/>
            <person name="Amedeo P."/>
            <person name="Strausberg R."/>
        </authorList>
    </citation>
    <scope>NUCLEOTIDE SEQUENCE</scope>
    <source>
        <strain evidence="6">USDA</strain>
    </source>
</reference>
<dbReference type="HOGENOM" id="CLU_224983_0_0_1"/>
<dbReference type="CTD" id="8231968"/>
<evidence type="ECO:0000256" key="3">
    <source>
        <dbReference type="PROSITE-ProRule" id="PRU00221"/>
    </source>
</evidence>
<dbReference type="SUPFAM" id="SSF50978">
    <property type="entry name" value="WD40 repeat-like"/>
    <property type="match status" value="1"/>
</dbReference>
<dbReference type="InterPro" id="IPR019775">
    <property type="entry name" value="WD40_repeat_CS"/>
</dbReference>
<evidence type="ECO:0000313" key="7">
    <source>
        <dbReference type="EnsemblMetazoa" id="PHUM351440-PA"/>
    </source>
</evidence>
<feature type="domain" description="BEACH" evidence="4">
    <location>
        <begin position="2322"/>
        <end position="2618"/>
    </location>
</feature>
<dbReference type="InParanoid" id="E0VP37"/>
<protein>
    <submittedName>
        <fullName evidence="6 7">Lysosomal trafficking regulator, putative</fullName>
    </submittedName>
</protein>
<dbReference type="Gene3D" id="2.130.10.10">
    <property type="entry name" value="YVTN repeat-like/Quinoprotein amine dehydrogenase"/>
    <property type="match status" value="1"/>
</dbReference>
<dbReference type="PROSITE" id="PS50294">
    <property type="entry name" value="WD_REPEATS_REGION"/>
    <property type="match status" value="1"/>
</dbReference>
<dbReference type="EnsemblMetazoa" id="PHUM351440-RA">
    <property type="protein sequence ID" value="PHUM351440-PA"/>
    <property type="gene ID" value="PHUM351440"/>
</dbReference>
<evidence type="ECO:0000313" key="8">
    <source>
        <dbReference type="Proteomes" id="UP000009046"/>
    </source>
</evidence>
<dbReference type="SUPFAM" id="SSF50729">
    <property type="entry name" value="PH domain-like"/>
    <property type="match status" value="1"/>
</dbReference>
<feature type="repeat" description="WD" evidence="3">
    <location>
        <begin position="2796"/>
        <end position="2837"/>
    </location>
</feature>
<dbReference type="OrthoDB" id="26681at2759"/>
<gene>
    <name evidence="7" type="primary">8231968</name>
    <name evidence="6" type="ORF">Phum_PHUM351440</name>
</gene>
<evidence type="ECO:0000256" key="2">
    <source>
        <dbReference type="ARBA" id="ARBA00022737"/>
    </source>
</evidence>
<dbReference type="Gene3D" id="2.30.29.30">
    <property type="entry name" value="Pleckstrin-homology domain (PH domain)/Phosphotyrosine-binding domain (PTB)"/>
    <property type="match status" value="1"/>
</dbReference>
<dbReference type="SMART" id="SM01026">
    <property type="entry name" value="Beach"/>
    <property type="match status" value="1"/>
</dbReference>
<dbReference type="InterPro" id="IPR036372">
    <property type="entry name" value="BEACH_dom_sf"/>
</dbReference>
<dbReference type="KEGG" id="phu:Phum_PHUM351440"/>
<evidence type="ECO:0000313" key="6">
    <source>
        <dbReference type="EMBL" id="EEB15143.1"/>
    </source>
</evidence>
<dbReference type="EMBL" id="AAZO01004085">
    <property type="status" value="NOT_ANNOTATED_CDS"/>
    <property type="molecule type" value="Genomic_DNA"/>
</dbReference>
<dbReference type="PROSITE" id="PS50197">
    <property type="entry name" value="BEACH"/>
    <property type="match status" value="1"/>
</dbReference>
<dbReference type="PROSITE" id="PS00678">
    <property type="entry name" value="WD_REPEATS_1"/>
    <property type="match status" value="1"/>
</dbReference>
<evidence type="ECO:0000256" key="1">
    <source>
        <dbReference type="ARBA" id="ARBA00022574"/>
    </source>
</evidence>
<dbReference type="Pfam" id="PF14844">
    <property type="entry name" value="PH_BEACH"/>
    <property type="match status" value="1"/>
</dbReference>
<evidence type="ECO:0000259" key="5">
    <source>
        <dbReference type="PROSITE" id="PS51783"/>
    </source>
</evidence>
<dbReference type="PROSITE" id="PS50082">
    <property type="entry name" value="WD_REPEATS_2"/>
    <property type="match status" value="2"/>
</dbReference>
<dbReference type="CDD" id="cd01201">
    <property type="entry name" value="PH_BEACH"/>
    <property type="match status" value="1"/>
</dbReference>
<organism>
    <name type="scientific">Pediculus humanus subsp. corporis</name>
    <name type="common">Body louse</name>
    <dbReference type="NCBI Taxonomy" id="121224"/>
    <lineage>
        <taxon>Eukaryota</taxon>
        <taxon>Metazoa</taxon>
        <taxon>Ecdysozoa</taxon>
        <taxon>Arthropoda</taxon>
        <taxon>Hexapoda</taxon>
        <taxon>Insecta</taxon>
        <taxon>Pterygota</taxon>
        <taxon>Neoptera</taxon>
        <taxon>Paraneoptera</taxon>
        <taxon>Psocodea</taxon>
        <taxon>Troctomorpha</taxon>
        <taxon>Phthiraptera</taxon>
        <taxon>Anoplura</taxon>
        <taxon>Pediculidae</taxon>
        <taxon>Pediculus</taxon>
    </lineage>
</organism>
<dbReference type="InterPro" id="IPR001680">
    <property type="entry name" value="WD40_rpt"/>
</dbReference>
<sequence>MCCRAKLVLMRQSSFSCLKSVKFAMENLCSIQFGSLYTPVLNYQEITHLRLGLTQLLIKSLETALTCTETTTNVLVIGTLPMMLKVLEDSESLNECFENRKHHQIIFELIRSVINFLFSLLMQSFEKERVNQFLELFKIFIESHNGKLIEKTVVALIKSNNIIKAKKVIEMIGHLISALKRMRKEILSPEPFKKQKHKKYKNEKTLYHHQDLFGIVFTAPAVGSNHPQNCCISSLFLIILELIKLPSQKLKILVFHLLENTLYLELGYYSVPQNKKLTCLICFKRSLEEKKSILENKNKNQNSASPKFYQSPNTNSENYFFELYNETNKNPSTKLELFQSLLLSNEIRIVQGVSNHLLKLFLISKDEFFVRKDEISSFRILSSLSMFSLLVNDVLFARKFIDQNGLNHVLELVTVRSFTKSCCAVFEKTILHIVTIPNITVEYLSPLASLRNIVNSANTVLLNYFNDLKESHGMNVLNASLTQKKRKKKQENIQQIIDILENVSTYWKTYSNLSMYSLTLRKYFSQENILMDCNKLLKISLLSIANTFDSDQNLLMDRKKRLEIFLFIRLIESLLTFVLSISHEENKKKETESIIDGLSEFLLINNLQHFHVRTMAEVLIKCSLSQPNRLFLNSSSYKNTKDILDVEDDEKIFTDSESLDEYYVTADEGYEADVEIRENFSNSDDLTNSNSCYQTFDSSTQSTIKDSIFEKHDQKNGCLIIFPKLTLLAIDILIKSFQQMLTIDNNSLEKIKNTELNSSETVWKKIVNNNEMFKDSSIFSEDNYDMLEKIYETNNLFGKAKCDFQEVKKKEKNYEKKCLTNLILVLQRLTQLCKNQPKNCGILCENNTILKLLYGFELCFMDNKNELSELQTAILELVTILGRHSFTPEDLFIYFSMISSWSLFAISLSIGPELNWSVWNQGFSLSLWLKIEKKSINGGYHNNFKSKTTEKTSVKVFKAESLGSVCSTAGLSGLSDFCSNDFFQFSPSSISPQELLHIFSIGNDSLTLECWSVPDLELLIWRLTKLDDQKKYKILSENYTNRCLPLFIWNHLALNIKASFSKKKNVVDVTLIINGGNEIVVSLSHTGPSLKKNHPFSTVLLGMESNYTQGVFSFGSLMLFTCPVFTRETAVYFLGLGPNCANLTDCIISRRGLNLTSIFSAKSLISDINWDEVLNSNQDVIKKAQSHLLLVYSAYNPKIFTVYSQVGDNSSSLLLSGFRLKSSEKKENQRMAISLLSNINVPIDIHKHQGFVPSAFIQGGSASFMFLLGRAVEITNDPEVQSKFLFLLLKFVQTDCDLFTQFINNKHHYMLHKIFSASKSLSGLHILKTIMEAGCDKPIIDNHDGGFHIINNMDSIIVNSFLIASILSSWKDLSSKLQENEVLELFLSALLALTRDDHPYREFNVAQLNRVKLIQCLLSFCKACISFVELIKSLLGAPPELSHVMALMDCLILLHPVDSTYITNDKTSFYFLISFNQTYGRNSENPINNEKREEDISNILKYDLHRLLNRELSNFDLNKTKKLENRNPAKIIFPNMLNCSPSESKEEKNNHQISESTCTIVEGLLLLLRNTILVLPDSMAQHVLNYVVKPEILLVMANHQNEKIRSAVVKVFSSYFERSLDENVSRFIKQRGFYHLANQISLFPASQELAENCLHLLAQRYISLDQPVIISKCELKMFRMNFLPPLLALIPRSVHNPTLTQNLISIIQQLFNKDNETSAFLLEIGLLEIIIKTLVCSAHFDCINGRQNILTSNLFHFFAYIINQSLITSGMTFLQIFSDVRFQLNYALCVEKKKCGPQSLCVKIIRDTWCKILEKTIETLRNLIGSLQLFKKSRPSNFSVWIGNTNDSSGSELEQNSSSINNSSKILSSSHGSVREISKNELSERFRILIESSIEFLIFSSRLSIVLSDIELSFLYHLLPMLLQILSCSERQTQIRCRMYHEIYHAIGETLKTEAFELILWLLSPQQALKIRMFALTTLISQPSCKNLISVLLQTSGQAELKFTVFIWDLMHKSDLLSGDVKNCQQIIEWMRERGVISPHLIESSENFWKESCNSLLSENTKRGLLWEKQIKMKAYKCMGKHNFLVRSLIQDADTMTRTVVDFQNVVRKSFIEEIKHYCIDNVNVILKWKKLIERLSHEKAVWHFPKSYPAFWQLDPTEGPSRVRKRLMRCHLKLDEKYLLPAERHKLSYEKFSQPLEFLFKEQAKNYQSMVLIERLHCNEKIKNMFSANIITPAIEISGELLIGETCIYFVPDNDHKFQTINVLNTVWPFEDITEIHSRRYELQERGIEIFLQNGNTYFIALKTSKERNTFLDVISTCDLPNKVIGDNLSETMQMWREGLITNWEYLTFLNKIAGRTYNDLMQYPVYPFVLSDYTSSTLDLNQKNIYRALEKPMAVQEKKNELHYVNNYNELLGGVKQATLNKEPYHYGSHYSNSGTVLHFLVRLPPFTKMLLHYQDRNFDLPDRTFHSLHTTWRLASSESTTDVKELTPEFFFLPEFLINSQGFNFGIRQNGEVVNNVFLPPWCKGDPRKFILIHRQALESNYVTENLPRWIDLVFGFKQTGKAAVDAINVFHPATYSGFDLEAITDPVERIAWETMVKTYGQTPKQLFKTPHPMPIRSLQNSDSISHLSLPHLTNAYSYGYNYKEVKGLKWGYFPGSPNESEPVILFRQPSNTKEIISYLAPLPTNDIIGIPDNTTCLLHLSKNKEGWNFNGCRIALISWGYSDGIIRIKLKNESPMLPLYTISLLDPVTICASELGCNNLWMGHSSGNITVYKFKFASDQDHVKFDDLPIALQGHKKSVTHIAISRAYSLVATSGLDGIIIIWDLNQISYVRSIDLSQGIVNMAVISNTLGDIAAVVESNKNSHANMLYLFTVNGNFVNSTTVKESISCVCFSSSPEGTSINVIACGLKNGVIRIFSTWDLTKLCDIFIPSMTQPITCVTYSYDSQFLIASFNDGSVVLWQSTNNKSKLKISKLLNLKL</sequence>
<dbReference type="OMA" id="PEFLCNQ"/>
<dbReference type="GeneID" id="8231968"/>
<dbReference type="InterPro" id="IPR023362">
    <property type="entry name" value="PH-BEACH_dom"/>
</dbReference>
<dbReference type="InterPro" id="IPR011993">
    <property type="entry name" value="PH-like_dom_sf"/>
</dbReference>
<accession>E0VP37</accession>
<keyword evidence="8" id="KW-1185">Reference proteome</keyword>
<proteinExistence type="predicted"/>
<dbReference type="PANTHER" id="PTHR13743:SF86">
    <property type="entry name" value="LYSOSOMAL-TRAFFICKING REGULATOR"/>
    <property type="match status" value="1"/>
</dbReference>
<keyword evidence="1 3" id="KW-0853">WD repeat</keyword>
<dbReference type="InterPro" id="IPR036322">
    <property type="entry name" value="WD40_repeat_dom_sf"/>
</dbReference>
<dbReference type="SMART" id="SM00320">
    <property type="entry name" value="WD40"/>
    <property type="match status" value="3"/>
</dbReference>
<dbReference type="Proteomes" id="UP000009046">
    <property type="component" value="Unassembled WGS sequence"/>
</dbReference>
<feature type="domain" description="BEACH-type PH" evidence="5">
    <location>
        <begin position="2218"/>
        <end position="2317"/>
    </location>
</feature>
<dbReference type="VEuPathDB" id="VectorBase:PHUM351440"/>
<evidence type="ECO:0000259" key="4">
    <source>
        <dbReference type="PROSITE" id="PS50197"/>
    </source>
</evidence>
<dbReference type="eggNOG" id="KOG1786">
    <property type="taxonomic scope" value="Eukaryota"/>
</dbReference>
<keyword evidence="2" id="KW-0677">Repeat</keyword>
<dbReference type="CDD" id="cd06071">
    <property type="entry name" value="Beach"/>
    <property type="match status" value="1"/>
</dbReference>
<dbReference type="FunCoup" id="E0VP37">
    <property type="interactions" value="837"/>
</dbReference>
<dbReference type="Pfam" id="PF00400">
    <property type="entry name" value="WD40"/>
    <property type="match status" value="2"/>
</dbReference>
<dbReference type="EMBL" id="DS235354">
    <property type="protein sequence ID" value="EEB15143.1"/>
    <property type="molecule type" value="Genomic_DNA"/>
</dbReference>
<dbReference type="InterPro" id="IPR015943">
    <property type="entry name" value="WD40/YVTN_repeat-like_dom_sf"/>
</dbReference>
<dbReference type="Gene3D" id="1.10.1540.10">
    <property type="entry name" value="BEACH domain"/>
    <property type="match status" value="1"/>
</dbReference>
<dbReference type="PANTHER" id="PTHR13743">
    <property type="entry name" value="BEIGE/BEACH-RELATED"/>
    <property type="match status" value="1"/>
</dbReference>
<reference evidence="7" key="3">
    <citation type="submission" date="2020-05" db="UniProtKB">
        <authorList>
            <consortium name="EnsemblMetazoa"/>
        </authorList>
    </citation>
    <scope>IDENTIFICATION</scope>
    <source>
        <strain evidence="7">USDA</strain>
    </source>
</reference>